<keyword evidence="2" id="KW-1185">Reference proteome</keyword>
<dbReference type="EMBL" id="KV878125">
    <property type="protein sequence ID" value="OJI97488.1"/>
    <property type="molecule type" value="Genomic_DNA"/>
</dbReference>
<sequence length="154" mass="16982">MGHIEKGLGSGDGPWSAAAMSNIGEPLQLRLLACTVIPRQLNAQSLPRRYRVITCEAQRFRPLHVTLSIGSDGGHIRKGQESSSKLGNPYTSCVRTFLRFFTEKKPAGRKPVGRSLRGCDARLIPNVFYHTRHIHEGKGSPDSIYNAAVYHSSI</sequence>
<reference evidence="2" key="1">
    <citation type="journal article" date="2017" name="Genome Biol.">
        <title>Comparative genomics reveals high biological diversity and specific adaptations in the industrially and medically important fungal genus Aspergillus.</title>
        <authorList>
            <person name="de Vries R.P."/>
            <person name="Riley R."/>
            <person name="Wiebenga A."/>
            <person name="Aguilar-Osorio G."/>
            <person name="Amillis S."/>
            <person name="Uchima C.A."/>
            <person name="Anderluh G."/>
            <person name="Asadollahi M."/>
            <person name="Askin M."/>
            <person name="Barry K."/>
            <person name="Battaglia E."/>
            <person name="Bayram O."/>
            <person name="Benocci T."/>
            <person name="Braus-Stromeyer S.A."/>
            <person name="Caldana C."/>
            <person name="Canovas D."/>
            <person name="Cerqueira G.C."/>
            <person name="Chen F."/>
            <person name="Chen W."/>
            <person name="Choi C."/>
            <person name="Clum A."/>
            <person name="Dos Santos R.A."/>
            <person name="Damasio A.R."/>
            <person name="Diallinas G."/>
            <person name="Emri T."/>
            <person name="Fekete E."/>
            <person name="Flipphi M."/>
            <person name="Freyberg S."/>
            <person name="Gallo A."/>
            <person name="Gournas C."/>
            <person name="Habgood R."/>
            <person name="Hainaut M."/>
            <person name="Harispe M.L."/>
            <person name="Henrissat B."/>
            <person name="Hilden K.S."/>
            <person name="Hope R."/>
            <person name="Hossain A."/>
            <person name="Karabika E."/>
            <person name="Karaffa L."/>
            <person name="Karanyi Z."/>
            <person name="Krasevec N."/>
            <person name="Kuo A."/>
            <person name="Kusch H."/>
            <person name="LaButti K."/>
            <person name="Lagendijk E.L."/>
            <person name="Lapidus A."/>
            <person name="Levasseur A."/>
            <person name="Lindquist E."/>
            <person name="Lipzen A."/>
            <person name="Logrieco A.F."/>
            <person name="MacCabe A."/>
            <person name="Maekelae M.R."/>
            <person name="Malavazi I."/>
            <person name="Melin P."/>
            <person name="Meyer V."/>
            <person name="Mielnichuk N."/>
            <person name="Miskei M."/>
            <person name="Molnar A.P."/>
            <person name="Mule G."/>
            <person name="Ngan C.Y."/>
            <person name="Orejas M."/>
            <person name="Orosz E."/>
            <person name="Ouedraogo J.P."/>
            <person name="Overkamp K.M."/>
            <person name="Park H.-S."/>
            <person name="Perrone G."/>
            <person name="Piumi F."/>
            <person name="Punt P.J."/>
            <person name="Ram A.F."/>
            <person name="Ramon A."/>
            <person name="Rauscher S."/>
            <person name="Record E."/>
            <person name="Riano-Pachon D.M."/>
            <person name="Robert V."/>
            <person name="Roehrig J."/>
            <person name="Ruller R."/>
            <person name="Salamov A."/>
            <person name="Salih N.S."/>
            <person name="Samson R.A."/>
            <person name="Sandor E."/>
            <person name="Sanguinetti M."/>
            <person name="Schuetze T."/>
            <person name="Sepcic K."/>
            <person name="Shelest E."/>
            <person name="Sherlock G."/>
            <person name="Sophianopoulou V."/>
            <person name="Squina F.M."/>
            <person name="Sun H."/>
            <person name="Susca A."/>
            <person name="Todd R.B."/>
            <person name="Tsang A."/>
            <person name="Unkles S.E."/>
            <person name="van de Wiele N."/>
            <person name="van Rossen-Uffink D."/>
            <person name="Oliveira J.V."/>
            <person name="Vesth T.C."/>
            <person name="Visser J."/>
            <person name="Yu J.-H."/>
            <person name="Zhou M."/>
            <person name="Andersen M.R."/>
            <person name="Archer D.B."/>
            <person name="Baker S.E."/>
            <person name="Benoit I."/>
            <person name="Brakhage A.A."/>
            <person name="Braus G.H."/>
            <person name="Fischer R."/>
            <person name="Frisvad J.C."/>
            <person name="Goldman G.H."/>
            <person name="Houbraken J."/>
            <person name="Oakley B."/>
            <person name="Pocsi I."/>
            <person name="Scazzocchio C."/>
            <person name="Seiboth B."/>
            <person name="vanKuyk P.A."/>
            <person name="Wortman J."/>
            <person name="Dyer P.S."/>
            <person name="Grigoriev I.V."/>
        </authorList>
    </citation>
    <scope>NUCLEOTIDE SEQUENCE [LARGE SCALE GENOMIC DNA]</scope>
    <source>
        <strain evidence="2">CBS 583.65</strain>
    </source>
</reference>
<dbReference type="VEuPathDB" id="FungiDB:ASPVEDRAFT_295225"/>
<accession>A0A1L9P7K3</accession>
<dbReference type="Proteomes" id="UP000184073">
    <property type="component" value="Unassembled WGS sequence"/>
</dbReference>
<gene>
    <name evidence="1" type="ORF">ASPVEDRAFT_295225</name>
</gene>
<evidence type="ECO:0000313" key="2">
    <source>
        <dbReference type="Proteomes" id="UP000184073"/>
    </source>
</evidence>
<protein>
    <submittedName>
        <fullName evidence="1">Uncharacterized protein</fullName>
    </submittedName>
</protein>
<name>A0A1L9P7K3_ASPVE</name>
<proteinExistence type="predicted"/>
<dbReference type="RefSeq" id="XP_040663251.1">
    <property type="nucleotide sequence ID" value="XM_040810234.1"/>
</dbReference>
<dbReference type="GeneID" id="63725745"/>
<dbReference type="AlphaFoldDB" id="A0A1L9P7K3"/>
<organism evidence="1 2">
    <name type="scientific">Aspergillus versicolor CBS 583.65</name>
    <dbReference type="NCBI Taxonomy" id="1036611"/>
    <lineage>
        <taxon>Eukaryota</taxon>
        <taxon>Fungi</taxon>
        <taxon>Dikarya</taxon>
        <taxon>Ascomycota</taxon>
        <taxon>Pezizomycotina</taxon>
        <taxon>Eurotiomycetes</taxon>
        <taxon>Eurotiomycetidae</taxon>
        <taxon>Eurotiales</taxon>
        <taxon>Aspergillaceae</taxon>
        <taxon>Aspergillus</taxon>
        <taxon>Aspergillus subgen. Nidulantes</taxon>
    </lineage>
</organism>
<evidence type="ECO:0000313" key="1">
    <source>
        <dbReference type="EMBL" id="OJI97488.1"/>
    </source>
</evidence>